<organism evidence="9 10">
    <name type="scientific">Flammeovirga aprica JL-4</name>
    <dbReference type="NCBI Taxonomy" id="694437"/>
    <lineage>
        <taxon>Bacteria</taxon>
        <taxon>Pseudomonadati</taxon>
        <taxon>Bacteroidota</taxon>
        <taxon>Cytophagia</taxon>
        <taxon>Cytophagales</taxon>
        <taxon>Flammeovirgaceae</taxon>
        <taxon>Flammeovirga</taxon>
    </lineage>
</organism>
<dbReference type="Proteomes" id="UP000576082">
    <property type="component" value="Unassembled WGS sequence"/>
</dbReference>
<dbReference type="InterPro" id="IPR011990">
    <property type="entry name" value="TPR-like_helical_dom_sf"/>
</dbReference>
<feature type="repeat" description="TPR" evidence="6">
    <location>
        <begin position="165"/>
        <end position="198"/>
    </location>
</feature>
<accession>A0A7X9XDE1</accession>
<keyword evidence="8" id="KW-1133">Transmembrane helix</keyword>
<dbReference type="GO" id="GO:0005737">
    <property type="term" value="C:cytoplasm"/>
    <property type="evidence" value="ECO:0007669"/>
    <property type="project" value="UniProtKB-SubCell"/>
</dbReference>
<dbReference type="EMBL" id="JABANE010000175">
    <property type="protein sequence ID" value="NME72554.1"/>
    <property type="molecule type" value="Genomic_DNA"/>
</dbReference>
<keyword evidence="2" id="KW-0963">Cytoplasm</keyword>
<feature type="coiled-coil region" evidence="7">
    <location>
        <begin position="115"/>
        <end position="162"/>
    </location>
</feature>
<evidence type="ECO:0000256" key="6">
    <source>
        <dbReference type="PROSITE-ProRule" id="PRU00339"/>
    </source>
</evidence>
<keyword evidence="8" id="KW-0812">Transmembrane</keyword>
<dbReference type="PANTHER" id="PTHR46630:SF1">
    <property type="entry name" value="TETRATRICOPEPTIDE REPEAT PROTEIN 29"/>
    <property type="match status" value="1"/>
</dbReference>
<comment type="caution">
    <text evidence="9">The sequence shown here is derived from an EMBL/GenBank/DDBJ whole genome shotgun (WGS) entry which is preliminary data.</text>
</comment>
<keyword evidence="4 6" id="KW-0802">TPR repeat</keyword>
<evidence type="ECO:0000256" key="7">
    <source>
        <dbReference type="SAM" id="Coils"/>
    </source>
</evidence>
<dbReference type="RefSeq" id="WP_169660741.1">
    <property type="nucleotide sequence ID" value="NZ_JABANE010000175.1"/>
</dbReference>
<dbReference type="SUPFAM" id="SSF48452">
    <property type="entry name" value="TPR-like"/>
    <property type="match status" value="2"/>
</dbReference>
<keyword evidence="7" id="KW-0175">Coiled coil</keyword>
<feature type="transmembrane region" description="Helical" evidence="8">
    <location>
        <begin position="353"/>
        <end position="374"/>
    </location>
</feature>
<feature type="coiled-coil region" evidence="7">
    <location>
        <begin position="374"/>
        <end position="408"/>
    </location>
</feature>
<dbReference type="GO" id="GO:0003677">
    <property type="term" value="F:DNA binding"/>
    <property type="evidence" value="ECO:0007669"/>
    <property type="project" value="InterPro"/>
</dbReference>
<evidence type="ECO:0000313" key="9">
    <source>
        <dbReference type="EMBL" id="NME72554.1"/>
    </source>
</evidence>
<gene>
    <name evidence="9" type="ORF">HHU12_31630</name>
</gene>
<evidence type="ECO:0000256" key="5">
    <source>
        <dbReference type="ARBA" id="ARBA00038253"/>
    </source>
</evidence>
<dbReference type="PANTHER" id="PTHR46630">
    <property type="entry name" value="TETRATRICOPEPTIDE REPEAT PROTEIN 29"/>
    <property type="match status" value="1"/>
</dbReference>
<keyword evidence="3" id="KW-0677">Repeat</keyword>
<evidence type="ECO:0000256" key="4">
    <source>
        <dbReference type="ARBA" id="ARBA00022803"/>
    </source>
</evidence>
<dbReference type="SUPFAM" id="SSF46894">
    <property type="entry name" value="C-terminal effector domain of the bipartite response regulators"/>
    <property type="match status" value="1"/>
</dbReference>
<keyword evidence="10" id="KW-1185">Reference proteome</keyword>
<dbReference type="SMART" id="SM00028">
    <property type="entry name" value="TPR"/>
    <property type="match status" value="5"/>
</dbReference>
<dbReference type="Gene3D" id="1.25.40.10">
    <property type="entry name" value="Tetratricopeptide repeat domain"/>
    <property type="match status" value="2"/>
</dbReference>
<protein>
    <submittedName>
        <fullName evidence="9">Tetratricopeptide repeat protein</fullName>
    </submittedName>
</protein>
<comment type="similarity">
    <text evidence="5">Belongs to the Rap family.</text>
</comment>
<name>A0A7X9XDE1_9BACT</name>
<evidence type="ECO:0000256" key="1">
    <source>
        <dbReference type="ARBA" id="ARBA00004496"/>
    </source>
</evidence>
<dbReference type="GO" id="GO:0006355">
    <property type="term" value="P:regulation of DNA-templated transcription"/>
    <property type="evidence" value="ECO:0007669"/>
    <property type="project" value="InterPro"/>
</dbReference>
<evidence type="ECO:0000313" key="10">
    <source>
        <dbReference type="Proteomes" id="UP000576082"/>
    </source>
</evidence>
<sequence>MKSLTTNFYTFFLIVFTSTSIFASTIDSLQEKLSDTFEPHQRGELMLQLGKKFIAVDMDRAMDYTSDGIMLYEENKNDQLLGELYNLKGNIYLYKGQSYKAREAYFNAIQQFRKIKNKELEVRSQTNLCQIYQQEKNYSKALAEYEKAIATVKELSEDIQNELLPHLYLNKGTLYDELNEPEKAIHLFNQVIRMCKNESQLIMKSKALHNLSNQYANQKRFEDALEVLKASYEIKQKLNDERGEINSLVAFAHIASQQGQLKKAEKFYLKAIEQADEVNSPVDLKNVYYGLSTFFEANGHTQKAFQYFKEYKKASDELLQQRYSKGIADLEQNQIKALEKIQLLHEKEEQQTIIIILTCLFIGIIAIILMVLRVQRLKMINAKQNEEKANIARELETVEHQYTQEQNKVLQSQVEFKDKELTTNIMHLMQQNELINKVSEELLSIDSELDSNNKKKIRSIVYNLQNANQGEVWKELEYRFEQVHSDFFDKLHQKFPSLSPNEKKLCAFLKLNLSTKDISNITHQSVKSIQVARYRLRRKLEINNTDVDFQTFFDNISYNEK</sequence>
<dbReference type="Pfam" id="PF13424">
    <property type="entry name" value="TPR_12"/>
    <property type="match status" value="2"/>
</dbReference>
<evidence type="ECO:0000256" key="8">
    <source>
        <dbReference type="SAM" id="Phobius"/>
    </source>
</evidence>
<dbReference type="AlphaFoldDB" id="A0A7X9XDE1"/>
<dbReference type="PROSITE" id="PS50005">
    <property type="entry name" value="TPR"/>
    <property type="match status" value="1"/>
</dbReference>
<proteinExistence type="inferred from homology"/>
<dbReference type="InterPro" id="IPR016032">
    <property type="entry name" value="Sig_transdc_resp-reg_C-effctor"/>
</dbReference>
<evidence type="ECO:0000256" key="2">
    <source>
        <dbReference type="ARBA" id="ARBA00022490"/>
    </source>
</evidence>
<dbReference type="InterPro" id="IPR051476">
    <property type="entry name" value="Bac_ResReg_Asp_Phosphatase"/>
</dbReference>
<keyword evidence="8" id="KW-0472">Membrane</keyword>
<comment type="subcellular location">
    <subcellularLocation>
        <location evidence="1">Cytoplasm</location>
    </subcellularLocation>
</comment>
<dbReference type="InterPro" id="IPR019734">
    <property type="entry name" value="TPR_rpt"/>
</dbReference>
<evidence type="ECO:0000256" key="3">
    <source>
        <dbReference type="ARBA" id="ARBA00022737"/>
    </source>
</evidence>
<reference evidence="9 10" key="1">
    <citation type="submission" date="2020-04" db="EMBL/GenBank/DDBJ databases">
        <title>Flammeovirga sp. SR4, a novel species isolated from seawater.</title>
        <authorList>
            <person name="Wang X."/>
        </authorList>
    </citation>
    <scope>NUCLEOTIDE SEQUENCE [LARGE SCALE GENOMIC DNA]</scope>
    <source>
        <strain evidence="9 10">ATCC 23126</strain>
    </source>
</reference>